<gene>
    <name evidence="2" type="ORF">CBF31_01690</name>
</gene>
<feature type="transmembrane region" description="Helical" evidence="1">
    <location>
        <begin position="191"/>
        <end position="219"/>
    </location>
</feature>
<keyword evidence="3" id="KW-1185">Reference proteome</keyword>
<feature type="transmembrane region" description="Helical" evidence="1">
    <location>
        <begin position="40"/>
        <end position="59"/>
    </location>
</feature>
<evidence type="ECO:0008006" key="4">
    <source>
        <dbReference type="Google" id="ProtNLM"/>
    </source>
</evidence>
<dbReference type="RefSeq" id="WP_126830338.1">
    <property type="nucleotide sequence ID" value="NZ_CBCRYB010000002.1"/>
</dbReference>
<proteinExistence type="predicted"/>
<organism evidence="2 3">
    <name type="scientific">Vagococcus fessus</name>
    <dbReference type="NCBI Taxonomy" id="120370"/>
    <lineage>
        <taxon>Bacteria</taxon>
        <taxon>Bacillati</taxon>
        <taxon>Bacillota</taxon>
        <taxon>Bacilli</taxon>
        <taxon>Lactobacillales</taxon>
        <taxon>Enterococcaceae</taxon>
        <taxon>Vagococcus</taxon>
    </lineage>
</organism>
<name>A0A430AC22_9ENTE</name>
<comment type="caution">
    <text evidence="2">The sequence shown here is derived from an EMBL/GenBank/DDBJ whole genome shotgun (WGS) entry which is preliminary data.</text>
</comment>
<protein>
    <recommendedName>
        <fullName evidence="4">DUF3307 domain-containing protein</fullName>
    </recommendedName>
</protein>
<evidence type="ECO:0000313" key="3">
    <source>
        <dbReference type="Proteomes" id="UP000287101"/>
    </source>
</evidence>
<evidence type="ECO:0000256" key="1">
    <source>
        <dbReference type="SAM" id="Phobius"/>
    </source>
</evidence>
<evidence type="ECO:0000313" key="2">
    <source>
        <dbReference type="EMBL" id="RSU04758.1"/>
    </source>
</evidence>
<dbReference type="AlphaFoldDB" id="A0A430AC22"/>
<keyword evidence="1" id="KW-0812">Transmembrane</keyword>
<accession>A0A430AC22</accession>
<dbReference type="OrthoDB" id="5122730at2"/>
<keyword evidence="1" id="KW-1133">Transmembrane helix</keyword>
<feature type="transmembrane region" description="Helical" evidence="1">
    <location>
        <begin position="147"/>
        <end position="171"/>
    </location>
</feature>
<sequence>MLKLFCLLMISQLISNFTIIKKIDNQAIPSNKSTHIVTSFKIRVLISIVLTVVLILSGLDLNWGNWLLSTGLVFITNSLIDYVLTCQSIKTTFKKWFPKYKDLFIYLTEQIARLGSIYVVTCIVSHRSLLTFQVINTLDATLIPRETVNLLILTFFLIGTLSAAQIIKLFLSALSLSNVKGTPISNQSIGIIIGVLERSIIILFVVGEAYSGVATVIALKTLSRFKSIEDDKEFAEYYLVGNLLSLAFSVVTGLLIRFYS</sequence>
<dbReference type="Proteomes" id="UP000287101">
    <property type="component" value="Unassembled WGS sequence"/>
</dbReference>
<feature type="transmembrane region" description="Helical" evidence="1">
    <location>
        <begin position="239"/>
        <end position="259"/>
    </location>
</feature>
<reference evidence="2 3" key="1">
    <citation type="submission" date="2017-05" db="EMBL/GenBank/DDBJ databases">
        <title>Vagococcus spp. assemblies.</title>
        <authorList>
            <person name="Gulvik C.A."/>
        </authorList>
    </citation>
    <scope>NUCLEOTIDE SEQUENCE [LARGE SCALE GENOMIC DNA]</scope>
    <source>
        <strain evidence="2 3">CCUG 41755</strain>
    </source>
</reference>
<dbReference type="EMBL" id="NGJY01000001">
    <property type="protein sequence ID" value="RSU04758.1"/>
    <property type="molecule type" value="Genomic_DNA"/>
</dbReference>
<keyword evidence="1" id="KW-0472">Membrane</keyword>
<feature type="transmembrane region" description="Helical" evidence="1">
    <location>
        <begin position="66"/>
        <end position="84"/>
    </location>
</feature>